<dbReference type="AlphaFoldDB" id="A0AAD8E580"/>
<organism evidence="1 2">
    <name type="scientific">Diploptera punctata</name>
    <name type="common">Pacific beetle cockroach</name>
    <dbReference type="NCBI Taxonomy" id="6984"/>
    <lineage>
        <taxon>Eukaryota</taxon>
        <taxon>Metazoa</taxon>
        <taxon>Ecdysozoa</taxon>
        <taxon>Arthropoda</taxon>
        <taxon>Hexapoda</taxon>
        <taxon>Insecta</taxon>
        <taxon>Pterygota</taxon>
        <taxon>Neoptera</taxon>
        <taxon>Polyneoptera</taxon>
        <taxon>Dictyoptera</taxon>
        <taxon>Blattodea</taxon>
        <taxon>Blaberoidea</taxon>
        <taxon>Blaberidae</taxon>
        <taxon>Diplopterinae</taxon>
        <taxon>Diploptera</taxon>
    </lineage>
</organism>
<dbReference type="Proteomes" id="UP001233999">
    <property type="component" value="Unassembled WGS sequence"/>
</dbReference>
<sequence>NVNKSLKLLRNIGTTPEGSVCTVDAPLLLSFSSSRPILVSRNPKIASHLPQQL</sequence>
<gene>
    <name evidence="1" type="ORF">L9F63_006110</name>
</gene>
<name>A0AAD8E580_DIPPU</name>
<evidence type="ECO:0000313" key="1">
    <source>
        <dbReference type="EMBL" id="KAJ9577271.1"/>
    </source>
</evidence>
<comment type="caution">
    <text evidence="1">The sequence shown here is derived from an EMBL/GenBank/DDBJ whole genome shotgun (WGS) entry which is preliminary data.</text>
</comment>
<protein>
    <submittedName>
        <fullName evidence="1">Uncharacterized protein</fullName>
    </submittedName>
</protein>
<proteinExistence type="predicted"/>
<accession>A0AAD8E580</accession>
<reference evidence="1" key="2">
    <citation type="submission" date="2023-05" db="EMBL/GenBank/DDBJ databases">
        <authorList>
            <person name="Fouks B."/>
        </authorList>
    </citation>
    <scope>NUCLEOTIDE SEQUENCE</scope>
    <source>
        <strain evidence="1">Stay&amp;Tobe</strain>
        <tissue evidence="1">Testes</tissue>
    </source>
</reference>
<evidence type="ECO:0000313" key="2">
    <source>
        <dbReference type="Proteomes" id="UP001233999"/>
    </source>
</evidence>
<feature type="non-terminal residue" evidence="1">
    <location>
        <position position="1"/>
    </location>
</feature>
<dbReference type="EMBL" id="JASPKZ010009367">
    <property type="protein sequence ID" value="KAJ9577271.1"/>
    <property type="molecule type" value="Genomic_DNA"/>
</dbReference>
<keyword evidence="2" id="KW-1185">Reference proteome</keyword>
<reference evidence="1" key="1">
    <citation type="journal article" date="2023" name="IScience">
        <title>Live-bearing cockroach genome reveals convergent evolutionary mechanisms linked to viviparity in insects and beyond.</title>
        <authorList>
            <person name="Fouks B."/>
            <person name="Harrison M.C."/>
            <person name="Mikhailova A.A."/>
            <person name="Marchal E."/>
            <person name="English S."/>
            <person name="Carruthers M."/>
            <person name="Jennings E.C."/>
            <person name="Chiamaka E.L."/>
            <person name="Frigard R.A."/>
            <person name="Pippel M."/>
            <person name="Attardo G.M."/>
            <person name="Benoit J.B."/>
            <person name="Bornberg-Bauer E."/>
            <person name="Tobe S.S."/>
        </authorList>
    </citation>
    <scope>NUCLEOTIDE SEQUENCE</scope>
    <source>
        <strain evidence="1">Stay&amp;Tobe</strain>
    </source>
</reference>